<dbReference type="CDD" id="cd00082">
    <property type="entry name" value="HisKA"/>
    <property type="match status" value="1"/>
</dbReference>
<dbReference type="PROSITE" id="PS50885">
    <property type="entry name" value="HAMP"/>
    <property type="match status" value="1"/>
</dbReference>
<keyword evidence="4" id="KW-1003">Cell membrane</keyword>
<evidence type="ECO:0000256" key="3">
    <source>
        <dbReference type="ARBA" id="ARBA00012438"/>
    </source>
</evidence>
<feature type="domain" description="Histidine kinase" evidence="15">
    <location>
        <begin position="1123"/>
        <end position="1347"/>
    </location>
</feature>
<dbReference type="InterPro" id="IPR001789">
    <property type="entry name" value="Sig_transdc_resp-reg_receiver"/>
</dbReference>
<feature type="modified residue" description="4-aspartylphosphate" evidence="12">
    <location>
        <position position="1422"/>
    </location>
</feature>
<dbReference type="PANTHER" id="PTHR43047:SF72">
    <property type="entry name" value="OSMOSENSING HISTIDINE PROTEIN KINASE SLN1"/>
    <property type="match status" value="1"/>
</dbReference>
<feature type="coiled-coil region" evidence="13">
    <location>
        <begin position="570"/>
        <end position="597"/>
    </location>
</feature>
<feature type="domain" description="Response regulatory" evidence="16">
    <location>
        <begin position="1373"/>
        <end position="1493"/>
    </location>
</feature>
<evidence type="ECO:0000259" key="19">
    <source>
        <dbReference type="PROSITE" id="PS50885"/>
    </source>
</evidence>
<proteinExistence type="predicted"/>
<feature type="transmembrane region" description="Helical" evidence="14">
    <location>
        <begin position="16"/>
        <end position="38"/>
    </location>
</feature>
<dbReference type="CDD" id="cd17546">
    <property type="entry name" value="REC_hyHK_CKI1_RcsC-like"/>
    <property type="match status" value="1"/>
</dbReference>
<gene>
    <name evidence="20" type="ORF">VB854_17345</name>
</gene>
<dbReference type="SMART" id="SM00304">
    <property type="entry name" value="HAMP"/>
    <property type="match status" value="1"/>
</dbReference>
<dbReference type="Gene3D" id="6.10.340.10">
    <property type="match status" value="1"/>
</dbReference>
<feature type="coiled-coil region" evidence="13">
    <location>
        <begin position="431"/>
        <end position="458"/>
    </location>
</feature>
<evidence type="ECO:0000256" key="9">
    <source>
        <dbReference type="ARBA" id="ARBA00022989"/>
    </source>
</evidence>
<dbReference type="SMART" id="SM00388">
    <property type="entry name" value="HisKA"/>
    <property type="match status" value="1"/>
</dbReference>
<dbReference type="Pfam" id="PF00512">
    <property type="entry name" value="HisKA"/>
    <property type="match status" value="1"/>
</dbReference>
<dbReference type="PROSITE" id="PS50110">
    <property type="entry name" value="RESPONSE_REGULATORY"/>
    <property type="match status" value="1"/>
</dbReference>
<feature type="domain" description="PAS" evidence="17">
    <location>
        <begin position="849"/>
        <end position="898"/>
    </location>
</feature>
<dbReference type="InterPro" id="IPR003661">
    <property type="entry name" value="HisK_dim/P_dom"/>
</dbReference>
<dbReference type="RefSeq" id="WP_323274949.1">
    <property type="nucleotide sequence ID" value="NZ_JAYGHT010000089.1"/>
</dbReference>
<dbReference type="Proteomes" id="UP001301728">
    <property type="component" value="Unassembled WGS sequence"/>
</dbReference>
<feature type="domain" description="PAC" evidence="18">
    <location>
        <begin position="1053"/>
        <end position="1105"/>
    </location>
</feature>
<dbReference type="InterPro" id="IPR033479">
    <property type="entry name" value="dCache_1"/>
</dbReference>
<dbReference type="SUPFAM" id="SSF52172">
    <property type="entry name" value="CheY-like"/>
    <property type="match status" value="1"/>
</dbReference>
<dbReference type="SUPFAM" id="SSF47384">
    <property type="entry name" value="Homodimeric domain of signal transducing histidine kinase"/>
    <property type="match status" value="1"/>
</dbReference>
<dbReference type="InterPro" id="IPR036097">
    <property type="entry name" value="HisK_dim/P_sf"/>
</dbReference>
<feature type="domain" description="HAMP" evidence="19">
    <location>
        <begin position="393"/>
        <end position="446"/>
    </location>
</feature>
<evidence type="ECO:0000313" key="21">
    <source>
        <dbReference type="Proteomes" id="UP001301728"/>
    </source>
</evidence>
<dbReference type="CDD" id="cd06225">
    <property type="entry name" value="HAMP"/>
    <property type="match status" value="1"/>
</dbReference>
<dbReference type="Pfam" id="PF00072">
    <property type="entry name" value="Response_reg"/>
    <property type="match status" value="1"/>
</dbReference>
<dbReference type="InterPro" id="IPR000700">
    <property type="entry name" value="PAS-assoc_C"/>
</dbReference>
<reference evidence="20 21" key="1">
    <citation type="submission" date="2023-12" db="EMBL/GenBank/DDBJ databases">
        <title>Baltic Sea Cyanobacteria.</title>
        <authorList>
            <person name="Delbaje E."/>
            <person name="Fewer D.P."/>
            <person name="Shishido T.K."/>
        </authorList>
    </citation>
    <scope>NUCLEOTIDE SEQUENCE [LARGE SCALE GENOMIC DNA]</scope>
    <source>
        <strain evidence="20 21">CCNP 1315</strain>
    </source>
</reference>
<keyword evidence="6" id="KW-0808">Transferase</keyword>
<comment type="subcellular location">
    <subcellularLocation>
        <location evidence="2">Cell membrane</location>
        <topology evidence="2">Multi-pass membrane protein</topology>
    </subcellularLocation>
</comment>
<keyword evidence="9 14" id="KW-1133">Transmembrane helix</keyword>
<dbReference type="InterPro" id="IPR013655">
    <property type="entry name" value="PAS_fold_3"/>
</dbReference>
<evidence type="ECO:0000256" key="11">
    <source>
        <dbReference type="ARBA" id="ARBA00023136"/>
    </source>
</evidence>
<keyword evidence="10" id="KW-0902">Two-component regulatory system</keyword>
<dbReference type="Pfam" id="PF02743">
    <property type="entry name" value="dCache_1"/>
    <property type="match status" value="1"/>
</dbReference>
<keyword evidence="11 14" id="KW-0472">Membrane</keyword>
<dbReference type="InterPro" id="IPR004358">
    <property type="entry name" value="Sig_transdc_His_kin-like_C"/>
</dbReference>
<dbReference type="InterPro" id="IPR011006">
    <property type="entry name" value="CheY-like_superfamily"/>
</dbReference>
<dbReference type="PANTHER" id="PTHR43047">
    <property type="entry name" value="TWO-COMPONENT HISTIDINE PROTEIN KINASE"/>
    <property type="match status" value="1"/>
</dbReference>
<keyword evidence="7 14" id="KW-0812">Transmembrane</keyword>
<evidence type="ECO:0000259" key="18">
    <source>
        <dbReference type="PROSITE" id="PS50113"/>
    </source>
</evidence>
<evidence type="ECO:0000256" key="12">
    <source>
        <dbReference type="PROSITE-ProRule" id="PRU00169"/>
    </source>
</evidence>
<comment type="caution">
    <text evidence="20">The sequence shown here is derived from an EMBL/GenBank/DDBJ whole genome shotgun (WGS) entry which is preliminary data.</text>
</comment>
<dbReference type="CDD" id="cd16922">
    <property type="entry name" value="HATPase_EvgS-ArcB-TorS-like"/>
    <property type="match status" value="1"/>
</dbReference>
<dbReference type="SUPFAM" id="SSF55874">
    <property type="entry name" value="ATPase domain of HSP90 chaperone/DNA topoisomerase II/histidine kinase"/>
    <property type="match status" value="1"/>
</dbReference>
<feature type="domain" description="PAC" evidence="18">
    <location>
        <begin position="666"/>
        <end position="717"/>
    </location>
</feature>
<dbReference type="Gene3D" id="3.40.50.2300">
    <property type="match status" value="1"/>
</dbReference>
<dbReference type="SMART" id="SM00091">
    <property type="entry name" value="PAS"/>
    <property type="match status" value="3"/>
</dbReference>
<keyword evidence="13" id="KW-0175">Coiled coil</keyword>
<dbReference type="SMART" id="SM00086">
    <property type="entry name" value="PAC"/>
    <property type="match status" value="5"/>
</dbReference>
<evidence type="ECO:0000256" key="13">
    <source>
        <dbReference type="SAM" id="Coils"/>
    </source>
</evidence>
<accession>A0ABU5U0P3</accession>
<feature type="coiled-coil region" evidence="13">
    <location>
        <begin position="1089"/>
        <end position="1116"/>
    </location>
</feature>
<keyword evidence="21" id="KW-1185">Reference proteome</keyword>
<evidence type="ECO:0000256" key="8">
    <source>
        <dbReference type="ARBA" id="ARBA00022777"/>
    </source>
</evidence>
<dbReference type="Pfam" id="PF08447">
    <property type="entry name" value="PAS_3"/>
    <property type="match status" value="3"/>
</dbReference>
<evidence type="ECO:0000259" key="17">
    <source>
        <dbReference type="PROSITE" id="PS50112"/>
    </source>
</evidence>
<dbReference type="CDD" id="cd00130">
    <property type="entry name" value="PAS"/>
    <property type="match status" value="4"/>
</dbReference>
<evidence type="ECO:0000256" key="14">
    <source>
        <dbReference type="SAM" id="Phobius"/>
    </source>
</evidence>
<dbReference type="PROSITE" id="PS50113">
    <property type="entry name" value="PAC"/>
    <property type="match status" value="4"/>
</dbReference>
<dbReference type="PRINTS" id="PR00344">
    <property type="entry name" value="BCTRLSENSOR"/>
</dbReference>
<dbReference type="Gene3D" id="3.30.565.10">
    <property type="entry name" value="Histidine kinase-like ATPase, C-terminal domain"/>
    <property type="match status" value="1"/>
</dbReference>
<evidence type="ECO:0000256" key="1">
    <source>
        <dbReference type="ARBA" id="ARBA00000085"/>
    </source>
</evidence>
<sequence length="1585" mass="179694">MRFKQPCFQNNISLRWVLVVPFVLHTVGAVTLVGYLSYRSGRQAVEKLAHQLIKNAGQQVTQELDHYLQNAHEFNQRQIAAITSGAINLQNLDQLHRYLILQHQQTEDLTTLLFGTPQGDFRVSHRVSPRDYGVTTKLQPEELPFEASFSTLSNPATLQIYSINEAGELMRPVETLQNIDVRDRPWYRQAVETGKPGWSPPFQIGSTNLLALNAYDPLYDQSRQLLGVFAVNISLNQLGDFLRNLEVGESGEVYIIERNGLLIADSMEEMPYSISGKPDLSGTAEPGTIVFQRLFPSQIPNSVIQDSYEYLLAKFENLATVQSAQALNFQKHGDRYFLNISPYQDQYGLDWLIVTVIPESDLMAEIHQNIDTTIVLCLLALGLAIASGLITANRFMFRITRVNRVSQELASGNLTQRLPADSPIAEVKALAQSFNKMADQLQQSFDRLENALEESEEKFTTIFRIIPDPIAITNLTEGRLLEVNNRMIEFYGYSREEMIGRTALEVGLWVNSEERGRFKYLLETQGYVDNLEITTPTSRGEIKIVLLSAKVCNLQGQNAVIVIIRDITEQQAALREREQVEQALRQSEERFQQLAAASPGVIYTVIEYPSGPVEYQYLSPAFEDIHEVSIAEVRQDASITFKQIHPDDREGYQQAVKESVETDKPFKHEWRIITPSGKIKWIQAHSRPQRRDNGEIAWHGVVLDISERKQIEEQLRKTEQWLQQHSRLSPSSIYTFVEEPDGHLWFEYTSSAVETIHEVTQAQALENAYLLLEQMHPEDVAGYIAAVTRSAESLELFSYEWRIITPSGKLKWLRARSQPERRSNGAIAWHGVVEDISDYKQAEAALRQSELKFATIFRDSPQPAWIASLEEGRCIDINESFTKVLGYSRTEAIAKTCVEMQLWTDLIDLHQFRASLLQEGRIDNFEIGFRTKSGEVKTVLLFARVSRLDDRDCVIGVLSDISDRKQLELALQQSEAKIKNIFNSAMAAISSIRVFKDNTWQIDQVSAGVEILSGYTSEELTQDNFLWMSCIDPDDWQLVHPQIYADIFAQRSGTYEYRLRHKDGSLRWISQTNNSCWDEVGKCWNVTAISVDINARKQAQQELQQAKEAAEAANHAKSAFLATMSHELRTPLNAILGFTQLINLDATLSPDYQNYIKIIHNSGSYLLKLINEILDLSKIEAGKLSLDNQALDLFDLLQSLHATFSQRVSNQKLQVELDILPKVPQFIITDAQKLQQVLINLIGNAIKFTKTGLIILRVGLDNQDSFYSDFICLNFEVKDTGVGISPEDLNQIFEAFTQASAGRKVQEGTGLGLTISRRLVQLMGGEITVSSRLGEGSTFAFTLPVQITTEACVKPQQSKQQVTGLAPNQPIYRILVVDNQAENRLLLVKLLEQVGLEVKEAASGEEALLIWQQWQPHLIWMDRRMPGVDGYETTLKIREHEQNNQELESTIIIALTAQASVSDRAKALAVGCDDYISKPIEITTLFNKMAEHLGVVYLYSQDHHLFSNDQRLVRENLTSENIAVMPHHWIVELYEASIACQHKTVEQLIKQIPPEYSSLAIGLEQLNQDFEFETMMQLTQQINTD</sequence>
<dbReference type="CDD" id="cd18773">
    <property type="entry name" value="PDC1_HK_sensor"/>
    <property type="match status" value="1"/>
</dbReference>
<feature type="domain" description="PAC" evidence="18">
    <location>
        <begin position="923"/>
        <end position="973"/>
    </location>
</feature>
<dbReference type="PROSITE" id="PS50109">
    <property type="entry name" value="HIS_KIN"/>
    <property type="match status" value="1"/>
</dbReference>
<name>A0ABU5U0P3_9CYAN</name>
<dbReference type="InterPro" id="IPR003594">
    <property type="entry name" value="HATPase_dom"/>
</dbReference>
<evidence type="ECO:0000256" key="10">
    <source>
        <dbReference type="ARBA" id="ARBA00023012"/>
    </source>
</evidence>
<protein>
    <recommendedName>
        <fullName evidence="3">histidine kinase</fullName>
        <ecNumber evidence="3">2.7.13.3</ecNumber>
    </recommendedName>
</protein>
<evidence type="ECO:0000256" key="5">
    <source>
        <dbReference type="ARBA" id="ARBA00022553"/>
    </source>
</evidence>
<dbReference type="SMART" id="SM00448">
    <property type="entry name" value="REC"/>
    <property type="match status" value="1"/>
</dbReference>
<organism evidence="20 21">
    <name type="scientific">Limnoraphis robusta CCNP1315</name>
    <dbReference type="NCBI Taxonomy" id="3110306"/>
    <lineage>
        <taxon>Bacteria</taxon>
        <taxon>Bacillati</taxon>
        <taxon>Cyanobacteriota</taxon>
        <taxon>Cyanophyceae</taxon>
        <taxon>Oscillatoriophycideae</taxon>
        <taxon>Oscillatoriales</taxon>
        <taxon>Sirenicapillariaceae</taxon>
        <taxon>Limnoraphis</taxon>
    </lineage>
</organism>
<dbReference type="Pfam" id="PF00672">
    <property type="entry name" value="HAMP"/>
    <property type="match status" value="1"/>
</dbReference>
<evidence type="ECO:0000259" key="15">
    <source>
        <dbReference type="PROSITE" id="PS50109"/>
    </source>
</evidence>
<dbReference type="Gene3D" id="1.10.287.130">
    <property type="match status" value="1"/>
</dbReference>
<evidence type="ECO:0000256" key="2">
    <source>
        <dbReference type="ARBA" id="ARBA00004651"/>
    </source>
</evidence>
<dbReference type="InterPro" id="IPR035965">
    <property type="entry name" value="PAS-like_dom_sf"/>
</dbReference>
<dbReference type="NCBIfam" id="TIGR00229">
    <property type="entry name" value="sensory_box"/>
    <property type="match status" value="4"/>
</dbReference>
<dbReference type="SMART" id="SM00387">
    <property type="entry name" value="HATPase_c"/>
    <property type="match status" value="1"/>
</dbReference>
<dbReference type="PROSITE" id="PS50112">
    <property type="entry name" value="PAS"/>
    <property type="match status" value="2"/>
</dbReference>
<evidence type="ECO:0000259" key="16">
    <source>
        <dbReference type="PROSITE" id="PS50110"/>
    </source>
</evidence>
<dbReference type="InterPro" id="IPR005467">
    <property type="entry name" value="His_kinase_dom"/>
</dbReference>
<comment type="catalytic activity">
    <reaction evidence="1">
        <text>ATP + protein L-histidine = ADP + protein N-phospho-L-histidine.</text>
        <dbReference type="EC" id="2.7.13.3"/>
    </reaction>
</comment>
<dbReference type="InterPro" id="IPR000014">
    <property type="entry name" value="PAS"/>
</dbReference>
<dbReference type="Pfam" id="PF02518">
    <property type="entry name" value="HATPase_c"/>
    <property type="match status" value="1"/>
</dbReference>
<dbReference type="Pfam" id="PF13426">
    <property type="entry name" value="PAS_9"/>
    <property type="match status" value="2"/>
</dbReference>
<dbReference type="InterPro" id="IPR001610">
    <property type="entry name" value="PAC"/>
</dbReference>
<dbReference type="InterPro" id="IPR003660">
    <property type="entry name" value="HAMP_dom"/>
</dbReference>
<evidence type="ECO:0000313" key="20">
    <source>
        <dbReference type="EMBL" id="MEA5520709.1"/>
    </source>
</evidence>
<keyword evidence="8" id="KW-0418">Kinase</keyword>
<keyword evidence="5 12" id="KW-0597">Phosphoprotein</keyword>
<feature type="domain" description="PAS" evidence="17">
    <location>
        <begin position="455"/>
        <end position="504"/>
    </location>
</feature>
<evidence type="ECO:0000256" key="4">
    <source>
        <dbReference type="ARBA" id="ARBA00022475"/>
    </source>
</evidence>
<dbReference type="Gene3D" id="3.30.450.20">
    <property type="entry name" value="PAS domain"/>
    <property type="match status" value="6"/>
</dbReference>
<dbReference type="InterPro" id="IPR036890">
    <property type="entry name" value="HATPase_C_sf"/>
</dbReference>
<evidence type="ECO:0000256" key="6">
    <source>
        <dbReference type="ARBA" id="ARBA00022679"/>
    </source>
</evidence>
<dbReference type="EC" id="2.7.13.3" evidence="3"/>
<dbReference type="EMBL" id="JAYGHT010000089">
    <property type="protein sequence ID" value="MEA5520709.1"/>
    <property type="molecule type" value="Genomic_DNA"/>
</dbReference>
<dbReference type="SUPFAM" id="SSF55785">
    <property type="entry name" value="PYP-like sensor domain (PAS domain)"/>
    <property type="match status" value="5"/>
</dbReference>
<dbReference type="SUPFAM" id="SSF158472">
    <property type="entry name" value="HAMP domain-like"/>
    <property type="match status" value="1"/>
</dbReference>
<evidence type="ECO:0000256" key="7">
    <source>
        <dbReference type="ARBA" id="ARBA00022692"/>
    </source>
</evidence>
<feature type="domain" description="PAC" evidence="18">
    <location>
        <begin position="797"/>
        <end position="848"/>
    </location>
</feature>